<keyword evidence="6 7" id="KW-0862">Zinc</keyword>
<evidence type="ECO:0000256" key="4">
    <source>
        <dbReference type="ARBA" id="ARBA00022737"/>
    </source>
</evidence>
<evidence type="ECO:0000256" key="1">
    <source>
        <dbReference type="ARBA" id="ARBA00004496"/>
    </source>
</evidence>
<keyword evidence="4" id="KW-0677">Repeat</keyword>
<feature type="compositionally biased region" description="Low complexity" evidence="9">
    <location>
        <begin position="104"/>
        <end position="118"/>
    </location>
</feature>
<dbReference type="SUPFAM" id="SSF49599">
    <property type="entry name" value="TRAF domain-like"/>
    <property type="match status" value="2"/>
</dbReference>
<dbReference type="InterPro" id="IPR013083">
    <property type="entry name" value="Znf_RING/FYVE/PHD"/>
</dbReference>
<feature type="region of interest" description="Disordered" evidence="9">
    <location>
        <begin position="24"/>
        <end position="118"/>
    </location>
</feature>
<dbReference type="InterPro" id="IPR002083">
    <property type="entry name" value="MATH/TRAF_dom"/>
</dbReference>
<dbReference type="Gene3D" id="1.20.5.110">
    <property type="match status" value="1"/>
</dbReference>
<dbReference type="GO" id="GO:0005737">
    <property type="term" value="C:cytoplasm"/>
    <property type="evidence" value="ECO:0007669"/>
    <property type="project" value="UniProtKB-SubCell"/>
</dbReference>
<evidence type="ECO:0000256" key="5">
    <source>
        <dbReference type="ARBA" id="ARBA00022771"/>
    </source>
</evidence>
<dbReference type="Pfam" id="PF21355">
    <property type="entry name" value="TRAF-mep_MATH"/>
    <property type="match status" value="1"/>
</dbReference>
<evidence type="ECO:0000256" key="3">
    <source>
        <dbReference type="ARBA" id="ARBA00022723"/>
    </source>
</evidence>
<dbReference type="PANTHER" id="PTHR10131">
    <property type="entry name" value="TNF RECEPTOR ASSOCIATED FACTOR"/>
    <property type="match status" value="1"/>
</dbReference>
<keyword evidence="3 7" id="KW-0479">Metal-binding</keyword>
<feature type="compositionally biased region" description="Basic and acidic residues" evidence="9">
    <location>
        <begin position="57"/>
        <end position="67"/>
    </location>
</feature>
<feature type="compositionally biased region" description="Low complexity" evidence="9">
    <location>
        <begin position="88"/>
        <end position="97"/>
    </location>
</feature>
<gene>
    <name evidence="13" type="primary">TRAF1</name>
</gene>
<proteinExistence type="inferred from homology"/>
<keyword evidence="2 7" id="KW-0963">Cytoplasm</keyword>
<dbReference type="GO" id="GO:0005164">
    <property type="term" value="F:tumor necrosis factor receptor binding"/>
    <property type="evidence" value="ECO:0007669"/>
    <property type="project" value="UniProtKB-UniRule"/>
</dbReference>
<dbReference type="PANTHER" id="PTHR10131:SF96">
    <property type="entry name" value="TNF RECEPTOR-ASSOCIATED FACTOR 1"/>
    <property type="match status" value="1"/>
</dbReference>
<dbReference type="Proteomes" id="UP001652642">
    <property type="component" value="Chromosome Z"/>
</dbReference>
<dbReference type="InParanoid" id="A0A6J0UZT8"/>
<comment type="similarity">
    <text evidence="7">Belongs to the TNF receptor-associated factor family.</text>
</comment>
<sequence>MSQFSRGNREARPVVSCCHLFRVGEPSDLAPDPSEGGPFLAPDRRREGPGDPSPPRAMDRLAVDEKSGAPLRFARRLRRTAGRRRSFSADSSRSNAAGSPSQAPRGSRGPSGCSPSLCPEAPEPRSRCGRCQGGLRPATQCGGCGDRSCASCLAGIVRNEKMPLCLRCEEEDSVAAVGEEALLPVEKVLSDAATDKQISELVVPCGILGCNWMGAMKIWEDHRRTCEQALNPCHFGCGQLVMRKMLADHLRNGCAKAGLRSSCHQTDACSDHQNLAVVSFKEDGCRFSRIGCSFQGDAKDRESHEADALGVHLRLLLQHVKKLKACLHPAGNDVKETLTEGDVSTRIAFNPMSRGFVEGEFLSGLPLYEEGMPWRNLSRRTEGVSLLETKLHVFENIVSVLSKEMAASRQRFVAFRGQRGLDQDMIRGLELKIADLQRCLVQKDAALGKLEQRLHASGEASYNGVFLWKITDVHRKSYEAVCGKINSFHSPPFYTSRYGYKLCMRIYLNGEGSSKGSYLSVFLVLLKGDYDALLPWPFAHKMTLTLLDQNDGEHFANTIHPDPASASFQRPVGEMNEASGFSRFIPLTKLQSPKYAYIKEGTLFLRCVAHASS</sequence>
<dbReference type="InterPro" id="IPR032070">
    <property type="entry name" value="TRAF_BIRC3-bd"/>
</dbReference>
<keyword evidence="5 8" id="KW-0863">Zinc-finger</keyword>
<protein>
    <recommendedName>
        <fullName evidence="7">TNF receptor-associated factor</fullName>
    </recommendedName>
</protein>
<dbReference type="PROSITE" id="PS50144">
    <property type="entry name" value="MATH"/>
    <property type="match status" value="1"/>
</dbReference>
<evidence type="ECO:0000256" key="8">
    <source>
        <dbReference type="PROSITE-ProRule" id="PRU00207"/>
    </source>
</evidence>
<dbReference type="GO" id="GO:0008270">
    <property type="term" value="F:zinc ion binding"/>
    <property type="evidence" value="ECO:0007669"/>
    <property type="project" value="UniProtKB-UniRule"/>
</dbReference>
<dbReference type="Gene3D" id="2.60.210.10">
    <property type="entry name" value="Apoptosis, Tumor Necrosis Factor Receptor Associated Protein 2, Chain A"/>
    <property type="match status" value="1"/>
</dbReference>
<evidence type="ECO:0000313" key="12">
    <source>
        <dbReference type="Proteomes" id="UP001652642"/>
    </source>
</evidence>
<keyword evidence="12" id="KW-1185">Reference proteome</keyword>
<feature type="zinc finger region" description="TRAF-type" evidence="8">
    <location>
        <begin position="222"/>
        <end position="269"/>
    </location>
</feature>
<dbReference type="GO" id="GO:0042981">
    <property type="term" value="P:regulation of apoptotic process"/>
    <property type="evidence" value="ECO:0007669"/>
    <property type="project" value="InterPro"/>
</dbReference>
<organism evidence="12 13">
    <name type="scientific">Pogona vitticeps</name>
    <name type="common">central bearded dragon</name>
    <dbReference type="NCBI Taxonomy" id="103695"/>
    <lineage>
        <taxon>Eukaryota</taxon>
        <taxon>Metazoa</taxon>
        <taxon>Chordata</taxon>
        <taxon>Craniata</taxon>
        <taxon>Vertebrata</taxon>
        <taxon>Euteleostomi</taxon>
        <taxon>Lepidosauria</taxon>
        <taxon>Squamata</taxon>
        <taxon>Bifurcata</taxon>
        <taxon>Unidentata</taxon>
        <taxon>Episquamata</taxon>
        <taxon>Toxicofera</taxon>
        <taxon>Iguania</taxon>
        <taxon>Acrodonta</taxon>
        <taxon>Agamidae</taxon>
        <taxon>Amphibolurinae</taxon>
        <taxon>Pogona</taxon>
    </lineage>
</organism>
<dbReference type="InterPro" id="IPR049342">
    <property type="entry name" value="TRAF1-6_MATH_dom"/>
</dbReference>
<evidence type="ECO:0000313" key="13">
    <source>
        <dbReference type="RefSeq" id="XP_020664835.2"/>
    </source>
</evidence>
<evidence type="ECO:0000259" key="11">
    <source>
        <dbReference type="PROSITE" id="PS50145"/>
    </source>
</evidence>
<feature type="domain" description="MATH" evidence="10">
    <location>
        <begin position="463"/>
        <end position="609"/>
    </location>
</feature>
<accession>A0A6J0UZT8</accession>
<name>A0A6J0UZT8_9SAUR</name>
<evidence type="ECO:0000256" key="2">
    <source>
        <dbReference type="ARBA" id="ARBA00022490"/>
    </source>
</evidence>
<dbReference type="KEGG" id="pvt:110087473"/>
<feature type="compositionally biased region" description="Basic residues" evidence="9">
    <location>
        <begin position="73"/>
        <end position="86"/>
    </location>
</feature>
<dbReference type="SMART" id="SM00061">
    <property type="entry name" value="MATH"/>
    <property type="match status" value="1"/>
</dbReference>
<evidence type="ECO:0000256" key="9">
    <source>
        <dbReference type="SAM" id="MobiDB-lite"/>
    </source>
</evidence>
<dbReference type="Pfam" id="PF16673">
    <property type="entry name" value="TRAF_BIRC3_bd"/>
    <property type="match status" value="1"/>
</dbReference>
<dbReference type="OrthoDB" id="6499288at2759"/>
<dbReference type="InterPro" id="IPR001293">
    <property type="entry name" value="Znf_TRAF"/>
</dbReference>
<dbReference type="GO" id="GO:0007165">
    <property type="term" value="P:signal transduction"/>
    <property type="evidence" value="ECO:0007669"/>
    <property type="project" value="InterPro"/>
</dbReference>
<dbReference type="GO" id="GO:0006915">
    <property type="term" value="P:apoptotic process"/>
    <property type="evidence" value="ECO:0007669"/>
    <property type="project" value="UniProtKB-KW"/>
</dbReference>
<dbReference type="InterPro" id="IPR012227">
    <property type="entry name" value="TNF_rcpt-assoc_TRAF_met"/>
</dbReference>
<dbReference type="AlphaFoldDB" id="A0A6J0UZT8"/>
<evidence type="ECO:0000256" key="6">
    <source>
        <dbReference type="ARBA" id="ARBA00022833"/>
    </source>
</evidence>
<dbReference type="PIRSF" id="PIRSF015614">
    <property type="entry name" value="TRAF"/>
    <property type="match status" value="1"/>
</dbReference>
<evidence type="ECO:0000259" key="10">
    <source>
        <dbReference type="PROSITE" id="PS50144"/>
    </source>
</evidence>
<feature type="domain" description="TRAF-type" evidence="11">
    <location>
        <begin position="222"/>
        <end position="269"/>
    </location>
</feature>
<dbReference type="Gene3D" id="3.30.40.10">
    <property type="entry name" value="Zinc/RING finger domain, C3HC4 (zinc finger)"/>
    <property type="match status" value="1"/>
</dbReference>
<keyword evidence="13" id="KW-0675">Receptor</keyword>
<evidence type="ECO:0000256" key="7">
    <source>
        <dbReference type="PIRNR" id="PIRNR015614"/>
    </source>
</evidence>
<dbReference type="InterPro" id="IPR008974">
    <property type="entry name" value="TRAF-like"/>
</dbReference>
<dbReference type="GO" id="GO:0009898">
    <property type="term" value="C:cytoplasmic side of plasma membrane"/>
    <property type="evidence" value="ECO:0007669"/>
    <property type="project" value="TreeGrafter"/>
</dbReference>
<dbReference type="CTD" id="7185"/>
<reference evidence="13" key="1">
    <citation type="submission" date="2025-08" db="UniProtKB">
        <authorList>
            <consortium name="RefSeq"/>
        </authorList>
    </citation>
    <scope>IDENTIFICATION</scope>
</reference>
<comment type="subcellular location">
    <subcellularLocation>
        <location evidence="1 7">Cytoplasm</location>
    </subcellularLocation>
</comment>
<dbReference type="PROSITE" id="PS50145">
    <property type="entry name" value="ZF_TRAF"/>
    <property type="match status" value="1"/>
</dbReference>
<dbReference type="GO" id="GO:0043122">
    <property type="term" value="P:regulation of canonical NF-kappaB signal transduction"/>
    <property type="evidence" value="ECO:0007669"/>
    <property type="project" value="TreeGrafter"/>
</dbReference>
<dbReference type="RefSeq" id="XP_020664835.2">
    <property type="nucleotide sequence ID" value="XM_020809176.2"/>
</dbReference>
<dbReference type="GeneID" id="110087473"/>